<dbReference type="GO" id="GO:0047423">
    <property type="term" value="F:N-methylhydantoinase (ATP-hydrolyzing) activity"/>
    <property type="evidence" value="ECO:0007669"/>
    <property type="project" value="UniProtKB-EC"/>
</dbReference>
<name>A0A170PSJ4_9ZZZZ</name>
<reference evidence="2" key="1">
    <citation type="submission" date="2015-10" db="EMBL/GenBank/DDBJ databases">
        <authorList>
            <person name="Gilbert D.G."/>
        </authorList>
    </citation>
    <scope>NUCLEOTIDE SEQUENCE</scope>
</reference>
<dbReference type="PANTHER" id="PTHR11365:SF23">
    <property type="entry name" value="HYPOTHETICAL 5-OXOPROLINASE (EUROFUNG)-RELATED"/>
    <property type="match status" value="1"/>
</dbReference>
<gene>
    <name evidence="2" type="ORF">MGWOODY_XGa2240</name>
</gene>
<organism evidence="2">
    <name type="scientific">hydrothermal vent metagenome</name>
    <dbReference type="NCBI Taxonomy" id="652676"/>
    <lineage>
        <taxon>unclassified sequences</taxon>
        <taxon>metagenomes</taxon>
        <taxon>ecological metagenomes</taxon>
    </lineage>
</organism>
<evidence type="ECO:0000259" key="1">
    <source>
        <dbReference type="Pfam" id="PF02538"/>
    </source>
</evidence>
<feature type="domain" description="Hydantoinase B/oxoprolinase" evidence="1">
    <location>
        <begin position="8"/>
        <end position="521"/>
    </location>
</feature>
<sequence length="553" mass="58841">MNTSGTLDTIRMQVMWNRLISVVEEQAQTLMRTAFSPIVRECGDLSAGVFDARGRMLAQAITGTPGHVNSMAESVNHFIDHFPLETMVEGDIYITNDPWMGTGHLNDFVLTTPCFRNGSLVALFSCTSHLTDIGGIGTGPDGTDVHMEGIYIPMLKLADAGKINETLMAMVRSNTRQPVESEGDVYSLAACNDVGCSRLVEMMDEFKLDDLDTLADFICHRSLTAVQAEIVALPNGVYHNSMHIDGFDGPLELVAALTIDDESVTVDFAGTSDMTLHGINVPMAYTTAYTCFGLACVISPGVPNNAGSLAPFRIKAPEKSVLNAPYPAAINARHIVGQMLPDVVFGCLAQVVPEKVPAEGASCLWNLTFRGKTDRGANDSDIFAVTAVTNGGTGGRPISDGLSATAYPSGVRGTPVEINESVAPLLFWRKEYQPDSGGSGRYRGGLGQVIEIENAIGQDMELLAAFDRIDFPARGRAGGADGAAGRVALKKNGKLQGKGCQHIPAGDRLIINTPGGGGFGPAPERDRQRVRRDLTNGIISHHAAVGDYALTDG</sequence>
<dbReference type="EC" id="3.5.2.14" evidence="2"/>
<dbReference type="Pfam" id="PF02538">
    <property type="entry name" value="Hydantoinase_B"/>
    <property type="match status" value="1"/>
</dbReference>
<keyword evidence="2" id="KW-0378">Hydrolase</keyword>
<dbReference type="GO" id="GO:0017168">
    <property type="term" value="F:5-oxoprolinase (ATP-hydrolyzing) activity"/>
    <property type="evidence" value="ECO:0007669"/>
    <property type="project" value="TreeGrafter"/>
</dbReference>
<dbReference type="EMBL" id="CZRL01000120">
    <property type="protein sequence ID" value="CUS55172.1"/>
    <property type="molecule type" value="Genomic_DNA"/>
</dbReference>
<accession>A0A170PSJ4</accession>
<dbReference type="InterPro" id="IPR045079">
    <property type="entry name" value="Oxoprolinase-like"/>
</dbReference>
<dbReference type="InterPro" id="IPR003692">
    <property type="entry name" value="Hydantoinase_B"/>
</dbReference>
<dbReference type="AlphaFoldDB" id="A0A170PSJ4"/>
<evidence type="ECO:0000313" key="2">
    <source>
        <dbReference type="EMBL" id="CUS55172.1"/>
    </source>
</evidence>
<dbReference type="GO" id="GO:0006749">
    <property type="term" value="P:glutathione metabolic process"/>
    <property type="evidence" value="ECO:0007669"/>
    <property type="project" value="TreeGrafter"/>
</dbReference>
<proteinExistence type="predicted"/>
<dbReference type="GO" id="GO:0005829">
    <property type="term" value="C:cytosol"/>
    <property type="evidence" value="ECO:0007669"/>
    <property type="project" value="TreeGrafter"/>
</dbReference>
<dbReference type="PANTHER" id="PTHR11365">
    <property type="entry name" value="5-OXOPROLINASE RELATED"/>
    <property type="match status" value="1"/>
</dbReference>
<protein>
    <submittedName>
        <fullName evidence="2">N-methylhydantoinase B</fullName>
        <ecNumber evidence="2">3.5.2.14</ecNumber>
    </submittedName>
</protein>